<proteinExistence type="predicted"/>
<evidence type="ECO:0000256" key="1">
    <source>
        <dbReference type="SAM" id="MobiDB-lite"/>
    </source>
</evidence>
<keyword evidence="3" id="KW-1185">Reference proteome</keyword>
<evidence type="ECO:0000313" key="2">
    <source>
        <dbReference type="EMBL" id="PTB43824.1"/>
    </source>
</evidence>
<feature type="region of interest" description="Disordered" evidence="1">
    <location>
        <begin position="121"/>
        <end position="161"/>
    </location>
</feature>
<feature type="region of interest" description="Disordered" evidence="1">
    <location>
        <begin position="1"/>
        <end position="25"/>
    </location>
</feature>
<feature type="compositionally biased region" description="Polar residues" evidence="1">
    <location>
        <begin position="122"/>
        <end position="143"/>
    </location>
</feature>
<dbReference type="OrthoDB" id="10334271at2759"/>
<organism evidence="2 3">
    <name type="scientific">Trichoderma asperellum (strain ATCC 204424 / CBS 433.97 / NBRC 101777)</name>
    <dbReference type="NCBI Taxonomy" id="1042311"/>
    <lineage>
        <taxon>Eukaryota</taxon>
        <taxon>Fungi</taxon>
        <taxon>Dikarya</taxon>
        <taxon>Ascomycota</taxon>
        <taxon>Pezizomycotina</taxon>
        <taxon>Sordariomycetes</taxon>
        <taxon>Hypocreomycetidae</taxon>
        <taxon>Hypocreales</taxon>
        <taxon>Hypocreaceae</taxon>
        <taxon>Trichoderma</taxon>
    </lineage>
</organism>
<dbReference type="AlphaFoldDB" id="A0A2T3ZG92"/>
<reference evidence="2 3" key="1">
    <citation type="submission" date="2016-07" db="EMBL/GenBank/DDBJ databases">
        <title>Multiple horizontal gene transfer events from other fungi enriched the ability of initially mycotrophic Trichoderma (Ascomycota) to feed on dead plant biomass.</title>
        <authorList>
            <consortium name="DOE Joint Genome Institute"/>
            <person name="Aerts A."/>
            <person name="Atanasova L."/>
            <person name="Chenthamara K."/>
            <person name="Zhang J."/>
            <person name="Grujic M."/>
            <person name="Henrissat B."/>
            <person name="Kuo A."/>
            <person name="Salamov A."/>
            <person name="Lipzen A."/>
            <person name="Labutti K."/>
            <person name="Barry K."/>
            <person name="Miao Y."/>
            <person name="Rahimi M.J."/>
            <person name="Shen Q."/>
            <person name="Grigoriev I.V."/>
            <person name="Kubicek C.P."/>
            <person name="Druzhinina I.S."/>
        </authorList>
    </citation>
    <scope>NUCLEOTIDE SEQUENCE [LARGE SCALE GENOMIC DNA]</scope>
    <source>
        <strain evidence="2 3">CBS 433.97</strain>
    </source>
</reference>
<evidence type="ECO:0000313" key="3">
    <source>
        <dbReference type="Proteomes" id="UP000240493"/>
    </source>
</evidence>
<sequence length="161" mass="18432">MPKPRSSLPNLRPEYGSADPRESQHIPFVLKLEPRPITQIKQSDRRPDTRPETFDSLLKEEACLILKQARVIHKQTERLHHQTETLHHQAETLHHQTKTLLRAGTRQMREEFYQLYGEIDAKQNTPGPSEGASFTPNSPTTPTAIKDMDFGDDRVDSGQSK</sequence>
<dbReference type="Proteomes" id="UP000240493">
    <property type="component" value="Unassembled WGS sequence"/>
</dbReference>
<dbReference type="EMBL" id="KZ679258">
    <property type="protein sequence ID" value="PTB43824.1"/>
    <property type="molecule type" value="Genomic_DNA"/>
</dbReference>
<gene>
    <name evidence="2" type="ORF">M441DRAFT_185856</name>
</gene>
<protein>
    <submittedName>
        <fullName evidence="2">Uncharacterized protein</fullName>
    </submittedName>
</protein>
<name>A0A2T3ZG92_TRIA4</name>
<accession>A0A2T3ZG92</accession>
<feature type="compositionally biased region" description="Basic and acidic residues" evidence="1">
    <location>
        <begin position="146"/>
        <end position="161"/>
    </location>
</feature>